<feature type="region of interest" description="Disordered" evidence="1">
    <location>
        <begin position="119"/>
        <end position="152"/>
    </location>
</feature>
<proteinExistence type="predicted"/>
<accession>A0ABQ7SAT7</accession>
<evidence type="ECO:0000313" key="3">
    <source>
        <dbReference type="Proteomes" id="UP000825002"/>
    </source>
</evidence>
<evidence type="ECO:0000256" key="1">
    <source>
        <dbReference type="SAM" id="MobiDB-lite"/>
    </source>
</evidence>
<sequence length="762" mass="83593">MFKSWLNQSMAYASSSSGVNTKRPIEIDQSNRRYYQARAKDHQTVAYTMLRQNRSRSVSNSNKNQKSQELTKTNNQVSTNNNNDKNEDGASMKSSTTLAAISTLYLLLILVVATASAQSSPRQPPVDLAPPLTSPVRSEPRSGGGRPQPAAGSLVANVNCNKIRGHVTLTPNANGGTTVNTQITAGPTGEVYQWSIHQFPVKPGHSMCACTPLLLGSRLIDMSELHGNLASDQEFNVQSSINLFGPESPVGHSLMLRGLKTGMVACATFLPTSRKSTYRAKFHSPLSGSITVFQTAFGTSFTSHLMYSNGTRRHSIHRFDFVKIDDDHLSSNGNNNNNQAVQEQREFEYELTKCRRFSSEEQLLKNVTYSVAVSTENFGMRGRTSMVLPNIPFETFGSVFVVVYSEYDPDEPISCAPLKFVKPKQAAAKFNSIAVQGTIVFTQESPYDITVSRVNLQFPNSDGHSYGIDELPMIIRRKSDQRVCPNIREIIYNPHHVEPSSVPPEGEATSDQYAVGDLSGKYGSLTGKSQEKIQVSDYNLPLYGSLSVVGRALTIYSADGVAIACSNVELTTPMTTAFATFDFGIQGQFIFRQPVKDCHSDTYVYIEVSKPDNNGPSVAGTDTSLGTGFDASRTINHNWHVHVNSVDSGLDHLSTSDCSPAGPHYNPFNTSTTSIYSRDCTPFNVLRCELGDLSGKMFTIDIPPYRVKQDQEPDIGKFFGTDIDLPLCGPTSIVNRSVVVHVQDFGGQRMACSTIIEFRSKN</sequence>
<dbReference type="SUPFAM" id="SSF49329">
    <property type="entry name" value="Cu,Zn superoxide dismutase-like"/>
    <property type="match status" value="3"/>
</dbReference>
<name>A0ABQ7SAT7_9ACAR</name>
<protein>
    <submittedName>
        <fullName evidence="2">Uncharacterized protein</fullName>
    </submittedName>
</protein>
<organism evidence="2 3">
    <name type="scientific">Fragariocoptes setiger</name>
    <dbReference type="NCBI Taxonomy" id="1670756"/>
    <lineage>
        <taxon>Eukaryota</taxon>
        <taxon>Metazoa</taxon>
        <taxon>Ecdysozoa</taxon>
        <taxon>Arthropoda</taxon>
        <taxon>Chelicerata</taxon>
        <taxon>Arachnida</taxon>
        <taxon>Acari</taxon>
        <taxon>Acariformes</taxon>
        <taxon>Trombidiformes</taxon>
        <taxon>Prostigmata</taxon>
        <taxon>Eupodina</taxon>
        <taxon>Eriophyoidea</taxon>
        <taxon>Phytoptidae</taxon>
        <taxon>Fragariocoptes</taxon>
    </lineage>
</organism>
<comment type="caution">
    <text evidence="2">The sequence shown here is derived from an EMBL/GenBank/DDBJ whole genome shotgun (WGS) entry which is preliminary data.</text>
</comment>
<dbReference type="InterPro" id="IPR036423">
    <property type="entry name" value="SOD-like_Cu/Zn_dom_sf"/>
</dbReference>
<dbReference type="PANTHER" id="PTHR20910">
    <property type="entry name" value="AGAP001623-PA"/>
    <property type="match status" value="1"/>
</dbReference>
<dbReference type="Gene3D" id="2.60.40.200">
    <property type="entry name" value="Superoxide dismutase, copper/zinc binding domain"/>
    <property type="match status" value="2"/>
</dbReference>
<dbReference type="InterPro" id="IPR053257">
    <property type="entry name" value="Cu-only_SOD"/>
</dbReference>
<gene>
    <name evidence="2" type="ORF">GZH46_00940</name>
</gene>
<evidence type="ECO:0000313" key="2">
    <source>
        <dbReference type="EMBL" id="KAG9510512.1"/>
    </source>
</evidence>
<dbReference type="PANTHER" id="PTHR20910:SF1">
    <property type="entry name" value="SUPEROXIDE DISMUTASE COPPER_ZINC BINDING DOMAIN-CONTAINING PROTEIN"/>
    <property type="match status" value="1"/>
</dbReference>
<feature type="compositionally biased region" description="Low complexity" evidence="1">
    <location>
        <begin position="51"/>
        <end position="83"/>
    </location>
</feature>
<reference evidence="2 3" key="1">
    <citation type="submission" date="2020-10" db="EMBL/GenBank/DDBJ databases">
        <authorList>
            <person name="Klimov P.B."/>
            <person name="Dyachkov S.M."/>
            <person name="Chetverikov P.E."/>
        </authorList>
    </citation>
    <scope>NUCLEOTIDE SEQUENCE [LARGE SCALE GENOMIC DNA]</scope>
    <source>
        <strain evidence="2">BMOC 18-1129-001#AD2665</strain>
        <tissue evidence="2">Entire mites</tissue>
    </source>
</reference>
<feature type="region of interest" description="Disordered" evidence="1">
    <location>
        <begin position="50"/>
        <end position="91"/>
    </location>
</feature>
<keyword evidence="3" id="KW-1185">Reference proteome</keyword>
<dbReference type="EMBL" id="JAIFTH010000130">
    <property type="protein sequence ID" value="KAG9510512.1"/>
    <property type="molecule type" value="Genomic_DNA"/>
</dbReference>
<dbReference type="Proteomes" id="UP000825002">
    <property type="component" value="Unassembled WGS sequence"/>
</dbReference>